<name>A0ABP1EDR5_9APHY</name>
<dbReference type="EMBL" id="OZ037952">
    <property type="protein sequence ID" value="CAL1717009.1"/>
    <property type="molecule type" value="Genomic_DNA"/>
</dbReference>
<proteinExistence type="predicted"/>
<protein>
    <recommendedName>
        <fullName evidence="4">Protein FRA10AC1</fullName>
    </recommendedName>
</protein>
<evidence type="ECO:0000313" key="2">
    <source>
        <dbReference type="EMBL" id="CAL1717009.1"/>
    </source>
</evidence>
<sequence length="223" mass="25678">MALEKYGNAASSSHLSGRTEFEILKSTHRFLRNDNGKEPLTWEEQLAKKYYDNLYREYAVCDLKHYKSGNFSIRWRTEDEVLSGAGETTCGNTRCHFHSAHNVEEAHPSLKTLELPFSYVENGESKFALVKVVLCDKCCKKLMWKRNKEKEKEGERASAQDPSEELHVTDIAESALSEEQAGRREARAHRHRESDDPGAHKARRRDSRSRSPPRGRVPSKRYP</sequence>
<reference evidence="3" key="1">
    <citation type="submission" date="2024-04" db="EMBL/GenBank/DDBJ databases">
        <authorList>
            <person name="Shaw F."/>
            <person name="Minotto A."/>
        </authorList>
    </citation>
    <scope>NUCLEOTIDE SEQUENCE [LARGE SCALE GENOMIC DNA]</scope>
</reference>
<dbReference type="PANTHER" id="PTHR11567">
    <property type="entry name" value="ACID PHOSPHATASE-RELATED"/>
    <property type="match status" value="1"/>
</dbReference>
<feature type="compositionally biased region" description="Basic and acidic residues" evidence="1">
    <location>
        <begin position="149"/>
        <end position="170"/>
    </location>
</feature>
<dbReference type="Proteomes" id="UP001497453">
    <property type="component" value="Chromosome 9"/>
</dbReference>
<gene>
    <name evidence="2" type="ORF">GFSPODELE1_LOCUS11011</name>
</gene>
<dbReference type="InterPro" id="IPR019129">
    <property type="entry name" value="Folate-sensitive_fs_Fra10Ac1"/>
</dbReference>
<feature type="compositionally biased region" description="Basic residues" evidence="1">
    <location>
        <begin position="200"/>
        <end position="223"/>
    </location>
</feature>
<organism evidence="2 3">
    <name type="scientific">Somion occarium</name>
    <dbReference type="NCBI Taxonomy" id="3059160"/>
    <lineage>
        <taxon>Eukaryota</taxon>
        <taxon>Fungi</taxon>
        <taxon>Dikarya</taxon>
        <taxon>Basidiomycota</taxon>
        <taxon>Agaricomycotina</taxon>
        <taxon>Agaricomycetes</taxon>
        <taxon>Polyporales</taxon>
        <taxon>Cerrenaceae</taxon>
        <taxon>Somion</taxon>
    </lineage>
</organism>
<dbReference type="InterPro" id="IPR050645">
    <property type="entry name" value="Histidine_acid_phosphatase"/>
</dbReference>
<evidence type="ECO:0000313" key="3">
    <source>
        <dbReference type="Proteomes" id="UP001497453"/>
    </source>
</evidence>
<dbReference type="Pfam" id="PF09725">
    <property type="entry name" value="Fra10Ac1"/>
    <property type="match status" value="1"/>
</dbReference>
<accession>A0ABP1EDR5</accession>
<keyword evidence="3" id="KW-1185">Reference proteome</keyword>
<dbReference type="PANTHER" id="PTHR11567:SF25">
    <property type="entry name" value="PROTEIN FRA10AC1"/>
    <property type="match status" value="1"/>
</dbReference>
<evidence type="ECO:0000256" key="1">
    <source>
        <dbReference type="SAM" id="MobiDB-lite"/>
    </source>
</evidence>
<evidence type="ECO:0008006" key="4">
    <source>
        <dbReference type="Google" id="ProtNLM"/>
    </source>
</evidence>
<feature type="region of interest" description="Disordered" evidence="1">
    <location>
        <begin position="149"/>
        <end position="223"/>
    </location>
</feature>